<comment type="similarity">
    <text evidence="1">Belongs to the LOR family.</text>
</comment>
<evidence type="ECO:0008006" key="4">
    <source>
        <dbReference type="Google" id="ProtNLM"/>
    </source>
</evidence>
<proteinExistence type="inferred from homology"/>
<evidence type="ECO:0000256" key="1">
    <source>
        <dbReference type="ARBA" id="ARBA00005437"/>
    </source>
</evidence>
<dbReference type="InterPro" id="IPR038595">
    <property type="entry name" value="LOR_sf"/>
</dbReference>
<evidence type="ECO:0000313" key="3">
    <source>
        <dbReference type="Proteomes" id="UP001605036"/>
    </source>
</evidence>
<dbReference type="Pfam" id="PF04525">
    <property type="entry name" value="LOR"/>
    <property type="match status" value="1"/>
</dbReference>
<dbReference type="PANTHER" id="PTHR31087:SF161">
    <property type="entry name" value="TUBBY C 2 FAMILY PROTEIN"/>
    <property type="match status" value="1"/>
</dbReference>
<dbReference type="SUPFAM" id="SSF54518">
    <property type="entry name" value="Tubby C-terminal domain-like"/>
    <property type="match status" value="1"/>
</dbReference>
<protein>
    <recommendedName>
        <fullName evidence="4">Tubby C-terminal-like domain-containing protein</fullName>
    </recommendedName>
</protein>
<dbReference type="Gene3D" id="2.40.160.200">
    <property type="entry name" value="LURP1-related"/>
    <property type="match status" value="1"/>
</dbReference>
<dbReference type="InterPro" id="IPR007612">
    <property type="entry name" value="LOR"/>
</dbReference>
<gene>
    <name evidence="2" type="ORF">R1flu_000460</name>
</gene>
<dbReference type="EMBL" id="JBHFFA010000006">
    <property type="protein sequence ID" value="KAL2620255.1"/>
    <property type="molecule type" value="Genomic_DNA"/>
</dbReference>
<accession>A0ABD1Y0Z8</accession>
<dbReference type="Proteomes" id="UP001605036">
    <property type="component" value="Unassembled WGS sequence"/>
</dbReference>
<name>A0ABD1Y0Z8_9MARC</name>
<dbReference type="InterPro" id="IPR025659">
    <property type="entry name" value="Tubby-like_C"/>
</dbReference>
<comment type="caution">
    <text evidence="2">The sequence shown here is derived from an EMBL/GenBank/DDBJ whole genome shotgun (WGS) entry which is preliminary data.</text>
</comment>
<reference evidence="2 3" key="1">
    <citation type="submission" date="2024-09" db="EMBL/GenBank/DDBJ databases">
        <title>Chromosome-scale assembly of Riccia fluitans.</title>
        <authorList>
            <person name="Paukszto L."/>
            <person name="Sawicki J."/>
            <person name="Karawczyk K."/>
            <person name="Piernik-Szablinska J."/>
            <person name="Szczecinska M."/>
            <person name="Mazdziarz M."/>
        </authorList>
    </citation>
    <scope>NUCLEOTIDE SEQUENCE [LARGE SCALE GENOMIC DNA]</scope>
    <source>
        <strain evidence="2">Rf_01</strain>
        <tissue evidence="2">Aerial parts of the thallus</tissue>
    </source>
</reference>
<keyword evidence="3" id="KW-1185">Reference proteome</keyword>
<dbReference type="AlphaFoldDB" id="A0ABD1Y0Z8"/>
<dbReference type="PANTHER" id="PTHR31087">
    <property type="match status" value="1"/>
</dbReference>
<evidence type="ECO:0000313" key="2">
    <source>
        <dbReference type="EMBL" id="KAL2620255.1"/>
    </source>
</evidence>
<organism evidence="2 3">
    <name type="scientific">Riccia fluitans</name>
    <dbReference type="NCBI Taxonomy" id="41844"/>
    <lineage>
        <taxon>Eukaryota</taxon>
        <taxon>Viridiplantae</taxon>
        <taxon>Streptophyta</taxon>
        <taxon>Embryophyta</taxon>
        <taxon>Marchantiophyta</taxon>
        <taxon>Marchantiopsida</taxon>
        <taxon>Marchantiidae</taxon>
        <taxon>Marchantiales</taxon>
        <taxon>Ricciaceae</taxon>
        <taxon>Riccia</taxon>
    </lineage>
</organism>
<sequence length="243" mass="27069">MYRVAHFLSRSVFYTVSINSLCVTSQTIKMIWILTGDPPEESIQIPTVAGSQYVSGEKTKLTVAKKILGLNDGNFVITDNSGKTLFKLDHKKVMLRELTVLRDAGDSPVVSIHKKSISLHDTYEVFRGESRDGLFVVKDKNLRDKNEETYEIILDNASEPDFEVKGDFVRRNYQIIFRGSEIVAEVAKKHFSLSGLIRGGNKYGVSLNPNVDQALVAAVVVIMEAIHNKGKEDRGDKSSSDSD</sequence>